<evidence type="ECO:0000256" key="17">
    <source>
        <dbReference type="SAM" id="MobiDB-lite"/>
    </source>
</evidence>
<evidence type="ECO:0000256" key="13">
    <source>
        <dbReference type="ARBA" id="ARBA00023211"/>
    </source>
</evidence>
<dbReference type="NCBIfam" id="NF010537">
    <property type="entry name" value="PRK13925.1"/>
    <property type="match status" value="1"/>
</dbReference>
<dbReference type="InterPro" id="IPR022898">
    <property type="entry name" value="RNase_HII"/>
</dbReference>
<keyword evidence="10 14" id="KW-0479">Metal-binding</keyword>
<dbReference type="InterPro" id="IPR012337">
    <property type="entry name" value="RNaseH-like_sf"/>
</dbReference>
<dbReference type="PROSITE" id="PS51975">
    <property type="entry name" value="RNASE_H_2"/>
    <property type="match status" value="1"/>
</dbReference>
<dbReference type="InterPro" id="IPR001352">
    <property type="entry name" value="RNase_HII/HIII"/>
</dbReference>
<dbReference type="EC" id="3.1.26.4" evidence="6 14"/>
<organism evidence="19 20">
    <name type="scientific">Phormidium pseudopriestleyi FRX01</name>
    <dbReference type="NCBI Taxonomy" id="1759528"/>
    <lineage>
        <taxon>Bacteria</taxon>
        <taxon>Bacillati</taxon>
        <taxon>Cyanobacteriota</taxon>
        <taxon>Cyanophyceae</taxon>
        <taxon>Oscillatoriophycideae</taxon>
        <taxon>Oscillatoriales</taxon>
        <taxon>Oscillatoriaceae</taxon>
        <taxon>Phormidium</taxon>
    </lineage>
</organism>
<dbReference type="PANTHER" id="PTHR10954">
    <property type="entry name" value="RIBONUCLEASE H2 SUBUNIT A"/>
    <property type="match status" value="1"/>
</dbReference>
<comment type="function">
    <text evidence="3 14 16">Endonuclease that specifically degrades the RNA of RNA-DNA hybrids.</text>
</comment>
<dbReference type="PANTHER" id="PTHR10954:SF18">
    <property type="entry name" value="RIBONUCLEASE HII"/>
    <property type="match status" value="1"/>
</dbReference>
<evidence type="ECO:0000256" key="4">
    <source>
        <dbReference type="ARBA" id="ARBA00004496"/>
    </source>
</evidence>
<evidence type="ECO:0000256" key="1">
    <source>
        <dbReference type="ARBA" id="ARBA00000077"/>
    </source>
</evidence>
<evidence type="ECO:0000256" key="14">
    <source>
        <dbReference type="HAMAP-Rule" id="MF_00052"/>
    </source>
</evidence>
<feature type="binding site" evidence="14 15">
    <location>
        <position position="34"/>
    </location>
    <ligand>
        <name>a divalent metal cation</name>
        <dbReference type="ChEBI" id="CHEBI:60240"/>
    </ligand>
</feature>
<comment type="cofactor">
    <cofactor evidence="2">
        <name>Mg(2+)</name>
        <dbReference type="ChEBI" id="CHEBI:18420"/>
    </cofactor>
</comment>
<keyword evidence="9 14" id="KW-0540">Nuclease</keyword>
<dbReference type="GO" id="GO:0004523">
    <property type="term" value="F:RNA-DNA hybrid ribonuclease activity"/>
    <property type="evidence" value="ECO:0007669"/>
    <property type="project" value="UniProtKB-EC"/>
</dbReference>
<dbReference type="InterPro" id="IPR036397">
    <property type="entry name" value="RNaseH_sf"/>
</dbReference>
<evidence type="ECO:0000313" key="19">
    <source>
        <dbReference type="EMBL" id="MBO0351858.1"/>
    </source>
</evidence>
<dbReference type="Gene3D" id="3.30.420.10">
    <property type="entry name" value="Ribonuclease H-like superfamily/Ribonuclease H"/>
    <property type="match status" value="1"/>
</dbReference>
<dbReference type="RefSeq" id="WP_207090287.1">
    <property type="nucleotide sequence ID" value="NZ_JAFLQW010000599.1"/>
</dbReference>
<evidence type="ECO:0000256" key="7">
    <source>
        <dbReference type="ARBA" id="ARBA00019179"/>
    </source>
</evidence>
<comment type="catalytic activity">
    <reaction evidence="1 14 15 16">
        <text>Endonucleolytic cleavage to 5'-phosphomonoester.</text>
        <dbReference type="EC" id="3.1.26.4"/>
    </reaction>
</comment>
<dbReference type="SUPFAM" id="SSF53098">
    <property type="entry name" value="Ribonuclease H-like"/>
    <property type="match status" value="1"/>
</dbReference>
<evidence type="ECO:0000256" key="5">
    <source>
        <dbReference type="ARBA" id="ARBA00007383"/>
    </source>
</evidence>
<keyword evidence="20" id="KW-1185">Reference proteome</keyword>
<keyword evidence="12 14" id="KW-0378">Hydrolase</keyword>
<evidence type="ECO:0000256" key="12">
    <source>
        <dbReference type="ARBA" id="ARBA00022801"/>
    </source>
</evidence>
<evidence type="ECO:0000256" key="15">
    <source>
        <dbReference type="PROSITE-ProRule" id="PRU01319"/>
    </source>
</evidence>
<evidence type="ECO:0000256" key="6">
    <source>
        <dbReference type="ARBA" id="ARBA00012180"/>
    </source>
</evidence>
<feature type="binding site" evidence="14 15">
    <location>
        <position position="35"/>
    </location>
    <ligand>
        <name>a divalent metal cation</name>
        <dbReference type="ChEBI" id="CHEBI:60240"/>
    </ligand>
</feature>
<dbReference type="Pfam" id="PF01351">
    <property type="entry name" value="RNase_HII"/>
    <property type="match status" value="1"/>
</dbReference>
<evidence type="ECO:0000256" key="11">
    <source>
        <dbReference type="ARBA" id="ARBA00022759"/>
    </source>
</evidence>
<dbReference type="CDD" id="cd07182">
    <property type="entry name" value="RNase_HII_bacteria_HII_like"/>
    <property type="match status" value="1"/>
</dbReference>
<evidence type="ECO:0000256" key="10">
    <source>
        <dbReference type="ARBA" id="ARBA00022723"/>
    </source>
</evidence>
<keyword evidence="13 14" id="KW-0464">Manganese</keyword>
<protein>
    <recommendedName>
        <fullName evidence="7 14">Ribonuclease HII</fullName>
        <shortName evidence="14">RNase HII</shortName>
        <ecNumber evidence="6 14">3.1.26.4</ecNumber>
    </recommendedName>
</protein>
<feature type="domain" description="RNase H type-2" evidence="18">
    <location>
        <begin position="28"/>
        <end position="218"/>
    </location>
</feature>
<dbReference type="NCBIfam" id="NF000595">
    <property type="entry name" value="PRK00015.1-3"/>
    <property type="match status" value="1"/>
</dbReference>
<feature type="compositionally biased region" description="Polar residues" evidence="17">
    <location>
        <begin position="1"/>
        <end position="22"/>
    </location>
</feature>
<dbReference type="Proteomes" id="UP000664844">
    <property type="component" value="Unassembled WGS sequence"/>
</dbReference>
<comment type="caution">
    <text evidence="19">The sequence shown here is derived from an EMBL/GenBank/DDBJ whole genome shotgun (WGS) entry which is preliminary data.</text>
</comment>
<comment type="similarity">
    <text evidence="5 14 16">Belongs to the RNase HII family.</text>
</comment>
<name>A0ABS3FXJ3_9CYAN</name>
<evidence type="ECO:0000259" key="18">
    <source>
        <dbReference type="PROSITE" id="PS51975"/>
    </source>
</evidence>
<evidence type="ECO:0000256" key="9">
    <source>
        <dbReference type="ARBA" id="ARBA00022722"/>
    </source>
</evidence>
<evidence type="ECO:0000256" key="8">
    <source>
        <dbReference type="ARBA" id="ARBA00022490"/>
    </source>
</evidence>
<comment type="subcellular location">
    <subcellularLocation>
        <location evidence="4 14">Cytoplasm</location>
    </subcellularLocation>
</comment>
<keyword evidence="8 14" id="KW-0963">Cytoplasm</keyword>
<gene>
    <name evidence="14" type="primary">rnhB</name>
    <name evidence="19" type="ORF">J0895_22805</name>
</gene>
<evidence type="ECO:0000313" key="20">
    <source>
        <dbReference type="Proteomes" id="UP000664844"/>
    </source>
</evidence>
<dbReference type="NCBIfam" id="NF000594">
    <property type="entry name" value="PRK00015.1-1"/>
    <property type="match status" value="1"/>
</dbReference>
<accession>A0ABS3FXJ3</accession>
<comment type="cofactor">
    <cofactor evidence="14 15">
        <name>Mn(2+)</name>
        <dbReference type="ChEBI" id="CHEBI:29035"/>
    </cofactor>
    <cofactor evidence="14 15">
        <name>Mg(2+)</name>
        <dbReference type="ChEBI" id="CHEBI:18420"/>
    </cofactor>
    <text evidence="14 15">Manganese or magnesium. Binds 1 divalent metal ion per monomer in the absence of substrate. May bind a second metal ion after substrate binding.</text>
</comment>
<dbReference type="HAMAP" id="MF_00052_B">
    <property type="entry name" value="RNase_HII_B"/>
    <property type="match status" value="1"/>
</dbReference>
<dbReference type="InterPro" id="IPR024567">
    <property type="entry name" value="RNase_HII/HIII_dom"/>
</dbReference>
<sequence length="218" mass="23758">MPLNVPQQLSLWDVSDNSKNPQKTPPNDCIAGVDEVGRGCLFGPVVAGAVILSDEAAALLKAAGVTDSKKLSHNQRCRLAKLIREEAIAYAIGMASVQEIDRLNILQASLLAMKRSVNKLQVQPEFCLIDGNQRVPNLGIPQQTMIKGDSNSLVIAAASILAKVWRDELIVRLAKKYPEYDLTSNKGYGTAKHTQALQQYGVSRQHRRSFAPCRIGGI</sequence>
<feature type="binding site" evidence="14 15">
    <location>
        <position position="130"/>
    </location>
    <ligand>
        <name>a divalent metal cation</name>
        <dbReference type="ChEBI" id="CHEBI:60240"/>
    </ligand>
</feature>
<evidence type="ECO:0000256" key="3">
    <source>
        <dbReference type="ARBA" id="ARBA00004065"/>
    </source>
</evidence>
<dbReference type="EMBL" id="JAFLQW010000599">
    <property type="protein sequence ID" value="MBO0351858.1"/>
    <property type="molecule type" value="Genomic_DNA"/>
</dbReference>
<keyword evidence="11 14" id="KW-0255">Endonuclease</keyword>
<evidence type="ECO:0000256" key="16">
    <source>
        <dbReference type="RuleBase" id="RU003515"/>
    </source>
</evidence>
<feature type="region of interest" description="Disordered" evidence="17">
    <location>
        <begin position="1"/>
        <end position="26"/>
    </location>
</feature>
<evidence type="ECO:0000256" key="2">
    <source>
        <dbReference type="ARBA" id="ARBA00001946"/>
    </source>
</evidence>
<proteinExistence type="inferred from homology"/>
<reference evidence="19 20" key="1">
    <citation type="submission" date="2021-03" db="EMBL/GenBank/DDBJ databases">
        <title>Metabolic Capacity of the Antarctic Cyanobacterium Phormidium pseudopriestleyi that Sustains Oxygenic Photosynthesis in the Presence of Hydrogen Sulfide.</title>
        <authorList>
            <person name="Lumian J.E."/>
            <person name="Jungblut A.D."/>
            <person name="Dillon M.L."/>
            <person name="Hawes I."/>
            <person name="Doran P.T."/>
            <person name="Mackey T.J."/>
            <person name="Dick G.J."/>
            <person name="Grettenberger C.L."/>
            <person name="Sumner D.Y."/>
        </authorList>
    </citation>
    <scope>NUCLEOTIDE SEQUENCE [LARGE SCALE GENOMIC DNA]</scope>
    <source>
        <strain evidence="19 20">FRX01</strain>
    </source>
</reference>